<feature type="compositionally biased region" description="Polar residues" evidence="1">
    <location>
        <begin position="262"/>
        <end position="274"/>
    </location>
</feature>
<evidence type="ECO:0000313" key="2">
    <source>
        <dbReference type="EMBL" id="KAJ1959990.1"/>
    </source>
</evidence>
<dbReference type="OrthoDB" id="5695693at2759"/>
<name>A0A9W8E0P9_9FUNG</name>
<reference evidence="2" key="1">
    <citation type="submission" date="2022-07" db="EMBL/GenBank/DDBJ databases">
        <title>Phylogenomic reconstructions and comparative analyses of Kickxellomycotina fungi.</title>
        <authorList>
            <person name="Reynolds N.K."/>
            <person name="Stajich J.E."/>
            <person name="Barry K."/>
            <person name="Grigoriev I.V."/>
            <person name="Crous P."/>
            <person name="Smith M.E."/>
        </authorList>
    </citation>
    <scope>NUCLEOTIDE SEQUENCE</scope>
    <source>
        <strain evidence="2">RSA 1196</strain>
    </source>
</reference>
<feature type="region of interest" description="Disordered" evidence="1">
    <location>
        <begin position="352"/>
        <end position="388"/>
    </location>
</feature>
<feature type="compositionally biased region" description="Basic residues" evidence="1">
    <location>
        <begin position="376"/>
        <end position="388"/>
    </location>
</feature>
<feature type="compositionally biased region" description="Polar residues" evidence="1">
    <location>
        <begin position="8"/>
        <end position="25"/>
    </location>
</feature>
<accession>A0A9W8E0P9</accession>
<dbReference type="AlphaFoldDB" id="A0A9W8E0P9"/>
<evidence type="ECO:0000256" key="1">
    <source>
        <dbReference type="SAM" id="MobiDB-lite"/>
    </source>
</evidence>
<evidence type="ECO:0000313" key="3">
    <source>
        <dbReference type="Proteomes" id="UP001150925"/>
    </source>
</evidence>
<feature type="region of interest" description="Disordered" evidence="1">
    <location>
        <begin position="1"/>
        <end position="90"/>
    </location>
</feature>
<protein>
    <submittedName>
        <fullName evidence="2">Uncharacterized protein</fullName>
    </submittedName>
</protein>
<dbReference type="Proteomes" id="UP001150925">
    <property type="component" value="Unassembled WGS sequence"/>
</dbReference>
<feature type="region of interest" description="Disordered" evidence="1">
    <location>
        <begin position="245"/>
        <end position="310"/>
    </location>
</feature>
<dbReference type="EMBL" id="JANBPY010001450">
    <property type="protein sequence ID" value="KAJ1959990.1"/>
    <property type="molecule type" value="Genomic_DNA"/>
</dbReference>
<feature type="compositionally biased region" description="Polar residues" evidence="1">
    <location>
        <begin position="281"/>
        <end position="292"/>
    </location>
</feature>
<gene>
    <name evidence="2" type="ORF">IWQ62_004402</name>
</gene>
<feature type="region of interest" description="Disordered" evidence="1">
    <location>
        <begin position="181"/>
        <end position="201"/>
    </location>
</feature>
<feature type="compositionally biased region" description="Low complexity" evidence="1">
    <location>
        <begin position="38"/>
        <end position="50"/>
    </location>
</feature>
<proteinExistence type="predicted"/>
<feature type="compositionally biased region" description="Basic residues" evidence="1">
    <location>
        <begin position="75"/>
        <end position="87"/>
    </location>
</feature>
<keyword evidence="3" id="KW-1185">Reference proteome</keyword>
<organism evidence="2 3">
    <name type="scientific">Dispira parvispora</name>
    <dbReference type="NCBI Taxonomy" id="1520584"/>
    <lineage>
        <taxon>Eukaryota</taxon>
        <taxon>Fungi</taxon>
        <taxon>Fungi incertae sedis</taxon>
        <taxon>Zoopagomycota</taxon>
        <taxon>Kickxellomycotina</taxon>
        <taxon>Dimargaritomycetes</taxon>
        <taxon>Dimargaritales</taxon>
        <taxon>Dimargaritaceae</taxon>
        <taxon>Dispira</taxon>
    </lineage>
</organism>
<comment type="caution">
    <text evidence="2">The sequence shown here is derived from an EMBL/GenBank/DDBJ whole genome shotgun (WGS) entry which is preliminary data.</text>
</comment>
<sequence length="388" mass="42628">MYYPVQFAESNSTGATYHSPETNDNAPEEITAQPASPPLNRRTSSRLSTRVTDAPNSSTASSEPPTTRSTGTTLRRGRLARKAPPRRKLAELSAVEVQRVTTRNTQFNEKYNQCPLELVVIHRDIPRPVSPTLDPIVEAEASEDDNSNGEKEHDPVSANSELLEMPTLSLEEPSTALLDRSLDNVSLDDTDGDSTGGSSRRIRWDPKLVTLETTHPTGHMEPSLPVTSQFKPCLKCSTSAPIRLFPESPPPPLTAEERWGINLTNGSSTPPTDSTVDESDSLPTSSGRSNLASRIGRPGQDPQASSLSPPSTVIQRLLYVDDDLDDPELQEQLVYRNRVYRRALRATRDLVATGESPMDVDPEALEDITRDLLGKGKAKSTKRRKKSR</sequence>
<feature type="compositionally biased region" description="Polar residues" evidence="1">
    <location>
        <begin position="54"/>
        <end position="65"/>
    </location>
</feature>